<accession>A0A8X8FXT7</accession>
<proteinExistence type="predicted"/>
<evidence type="ECO:0000313" key="4">
    <source>
        <dbReference type="Proteomes" id="UP000636938"/>
    </source>
</evidence>
<dbReference type="EMBL" id="JACSQS010000022">
    <property type="protein sequence ID" value="MBD7955761.1"/>
    <property type="molecule type" value="Genomic_DNA"/>
</dbReference>
<keyword evidence="4" id="KW-1185">Reference proteome</keyword>
<feature type="region of interest" description="Disordered" evidence="1">
    <location>
        <begin position="23"/>
        <end position="44"/>
    </location>
</feature>
<dbReference type="Pfam" id="PF15919">
    <property type="entry name" value="HicB_lk_antitox"/>
    <property type="match status" value="1"/>
</dbReference>
<evidence type="ECO:0000259" key="2">
    <source>
        <dbReference type="Pfam" id="PF15919"/>
    </source>
</evidence>
<dbReference type="InterPro" id="IPR031807">
    <property type="entry name" value="HicB-like"/>
</dbReference>
<evidence type="ECO:0000313" key="3">
    <source>
        <dbReference type="EMBL" id="MBD7955761.1"/>
    </source>
</evidence>
<dbReference type="AlphaFoldDB" id="A0A8X8FXT7"/>
<organism evidence="3 4">
    <name type="scientific">Stenotrophomonas lacuserhaii</name>
    <dbReference type="NCBI Taxonomy" id="2760084"/>
    <lineage>
        <taxon>Bacteria</taxon>
        <taxon>Pseudomonadati</taxon>
        <taxon>Pseudomonadota</taxon>
        <taxon>Gammaproteobacteria</taxon>
        <taxon>Lysobacterales</taxon>
        <taxon>Lysobacteraceae</taxon>
        <taxon>Stenotrophomonas</taxon>
    </lineage>
</organism>
<dbReference type="Proteomes" id="UP000636938">
    <property type="component" value="Unassembled WGS sequence"/>
</dbReference>
<feature type="domain" description="HicB-like antitoxin of toxin-antitoxin system" evidence="2">
    <location>
        <begin position="2"/>
        <end position="65"/>
    </location>
</feature>
<evidence type="ECO:0000256" key="1">
    <source>
        <dbReference type="SAM" id="MobiDB-lite"/>
    </source>
</evidence>
<reference evidence="3 4" key="1">
    <citation type="submission" date="2020-08" db="EMBL/GenBank/DDBJ databases">
        <title>A Genomic Blueprint of the Chicken Gut Microbiome.</title>
        <authorList>
            <person name="Gilroy R."/>
            <person name="Ravi A."/>
            <person name="Getino M."/>
            <person name="Pursley I."/>
            <person name="Horton D.L."/>
            <person name="Alikhan N.-F."/>
            <person name="Baker D."/>
            <person name="Gharbi K."/>
            <person name="Hall N."/>
            <person name="Watson M."/>
            <person name="Adriaenssens E.M."/>
            <person name="Foster-Nyarko E."/>
            <person name="Jarju S."/>
            <person name="Secka A."/>
            <person name="Antonio M."/>
            <person name="Oren A."/>
            <person name="Chaudhuri R."/>
            <person name="La Ragione R.M."/>
            <person name="Hildebrand F."/>
            <person name="Pallen M.J."/>
        </authorList>
    </citation>
    <scope>NUCLEOTIDE SEQUENCE [LARGE SCALE GENOMIC DNA]</scope>
    <source>
        <strain evidence="3 4">Sa5BUN4</strain>
    </source>
</reference>
<comment type="caution">
    <text evidence="3">The sequence shown here is derived from an EMBL/GenBank/DDBJ whole genome shotgun (WGS) entry which is preliminary data.</text>
</comment>
<sequence>MTGVFSAANEAADISRMGQEEVEAVYEGESNGPKPKSRLDRYSQSGEHTGGFWMLVDVDLSKLSTGAMHDALLEKLASAPQ</sequence>
<name>A0A8X8FXT7_9GAMM</name>
<protein>
    <submittedName>
        <fullName evidence="3">Type II toxin-antitoxin system HicB family antitoxin</fullName>
    </submittedName>
</protein>
<gene>
    <name evidence="3" type="ORF">H9654_16310</name>
</gene>